<reference evidence="2 3" key="1">
    <citation type="submission" date="2024-04" db="EMBL/GenBank/DDBJ databases">
        <authorList>
            <person name="Waldvogel A.-M."/>
            <person name="Schoenle A."/>
        </authorList>
    </citation>
    <scope>NUCLEOTIDE SEQUENCE [LARGE SCALE GENOMIC DNA]</scope>
</reference>
<keyword evidence="3" id="KW-1185">Reference proteome</keyword>
<proteinExistence type="predicted"/>
<sequence>MSEKKVLAPAQLLEQLFENPESDISLDESEVSSGSEFSVRGKANASESQYSQTQKAQNVFQAAKTVSPALPGTVNPPKGNVKKPEREAENYTDHSFNIYHTFQPCSHQPLERL</sequence>
<dbReference type="AlphaFoldDB" id="A0AAV2LHZ6"/>
<accession>A0AAV2LHZ6</accession>
<feature type="compositionally biased region" description="Acidic residues" evidence="1">
    <location>
        <begin position="20"/>
        <end position="30"/>
    </location>
</feature>
<dbReference type="EMBL" id="OZ035845">
    <property type="protein sequence ID" value="CAL1599988.1"/>
    <property type="molecule type" value="Genomic_DNA"/>
</dbReference>
<feature type="compositionally biased region" description="Polar residues" evidence="1">
    <location>
        <begin position="45"/>
        <end position="60"/>
    </location>
</feature>
<protein>
    <submittedName>
        <fullName evidence="2">Uncharacterized protein</fullName>
    </submittedName>
</protein>
<evidence type="ECO:0000313" key="3">
    <source>
        <dbReference type="Proteomes" id="UP001497482"/>
    </source>
</evidence>
<feature type="region of interest" description="Disordered" evidence="1">
    <location>
        <begin position="19"/>
        <end position="91"/>
    </location>
</feature>
<evidence type="ECO:0000256" key="1">
    <source>
        <dbReference type="SAM" id="MobiDB-lite"/>
    </source>
</evidence>
<organism evidence="2 3">
    <name type="scientific">Knipowitschia caucasica</name>
    <name type="common">Caucasian dwarf goby</name>
    <name type="synonym">Pomatoschistus caucasicus</name>
    <dbReference type="NCBI Taxonomy" id="637954"/>
    <lineage>
        <taxon>Eukaryota</taxon>
        <taxon>Metazoa</taxon>
        <taxon>Chordata</taxon>
        <taxon>Craniata</taxon>
        <taxon>Vertebrata</taxon>
        <taxon>Euteleostomi</taxon>
        <taxon>Actinopterygii</taxon>
        <taxon>Neopterygii</taxon>
        <taxon>Teleostei</taxon>
        <taxon>Neoteleostei</taxon>
        <taxon>Acanthomorphata</taxon>
        <taxon>Gobiaria</taxon>
        <taxon>Gobiiformes</taxon>
        <taxon>Gobioidei</taxon>
        <taxon>Gobiidae</taxon>
        <taxon>Gobiinae</taxon>
        <taxon>Knipowitschia</taxon>
    </lineage>
</organism>
<gene>
    <name evidence="2" type="ORF">KC01_LOCUS28156</name>
</gene>
<evidence type="ECO:0000313" key="2">
    <source>
        <dbReference type="EMBL" id="CAL1599988.1"/>
    </source>
</evidence>
<name>A0AAV2LHZ6_KNICA</name>
<feature type="compositionally biased region" description="Basic and acidic residues" evidence="1">
    <location>
        <begin position="82"/>
        <end position="91"/>
    </location>
</feature>
<dbReference type="Proteomes" id="UP001497482">
    <property type="component" value="Chromosome 23"/>
</dbReference>